<evidence type="ECO:0000256" key="1">
    <source>
        <dbReference type="SAM" id="MobiDB-lite"/>
    </source>
</evidence>
<keyword evidence="3" id="KW-1185">Reference proteome</keyword>
<sequence>MPPHVHRITKYDPAHRDRQGRYTGPEDTDSDRGPLEAAYLEAVAAFAEESGVGFLSVREPGLGPEPAADALGSADLYLGGTAGFHDGARVPLRVALELVRAMLRGGAWCRLEAEGAFAVHVGWDQYLYVSSARRCPRAVARTRALGLFPEPLDASPYDIAFDTEPGAQRIADAGFWARLHRCAAAGRAGLLEEEYATGAVRRHLLTPDTVQRVRAGLAPRARLTVWPPLSRDVGAVLSGLPREDPAELVWADAEGVVRAADIEEGTGPEQAAALAPGARAAVLLPVYLDDRAPLLTAVLPDPDGVLRARWRTDPVPAGGP</sequence>
<reference evidence="2 3" key="1">
    <citation type="submission" date="2020-08" db="EMBL/GenBank/DDBJ databases">
        <title>Sequencing the genomes of 1000 actinobacteria strains.</title>
        <authorList>
            <person name="Klenk H.-P."/>
        </authorList>
    </citation>
    <scope>NUCLEOTIDE SEQUENCE [LARGE SCALE GENOMIC DNA]</scope>
    <source>
        <strain evidence="2 3">DSM 44551</strain>
    </source>
</reference>
<proteinExistence type="predicted"/>
<feature type="compositionally biased region" description="Basic and acidic residues" evidence="1">
    <location>
        <begin position="9"/>
        <end position="20"/>
    </location>
</feature>
<dbReference type="EMBL" id="JACHDB010000001">
    <property type="protein sequence ID" value="MBB5430393.1"/>
    <property type="molecule type" value="Genomic_DNA"/>
</dbReference>
<dbReference type="GO" id="GO:0005840">
    <property type="term" value="C:ribosome"/>
    <property type="evidence" value="ECO:0007669"/>
    <property type="project" value="UniProtKB-KW"/>
</dbReference>
<dbReference type="RefSeq" id="WP_221331418.1">
    <property type="nucleotide sequence ID" value="NZ_BAAAJD010000056.1"/>
</dbReference>
<keyword evidence="2" id="KW-0687">Ribonucleoprotein</keyword>
<name>A0A7W8QH69_9ACTN</name>
<gene>
    <name evidence="2" type="ORF">HDA36_000477</name>
</gene>
<organism evidence="2 3">
    <name type="scientific">Nocardiopsis composta</name>
    <dbReference type="NCBI Taxonomy" id="157465"/>
    <lineage>
        <taxon>Bacteria</taxon>
        <taxon>Bacillati</taxon>
        <taxon>Actinomycetota</taxon>
        <taxon>Actinomycetes</taxon>
        <taxon>Streptosporangiales</taxon>
        <taxon>Nocardiopsidaceae</taxon>
        <taxon>Nocardiopsis</taxon>
    </lineage>
</organism>
<evidence type="ECO:0000313" key="2">
    <source>
        <dbReference type="EMBL" id="MBB5430393.1"/>
    </source>
</evidence>
<accession>A0A7W8QH69</accession>
<dbReference type="AlphaFoldDB" id="A0A7W8QH69"/>
<feature type="region of interest" description="Disordered" evidence="1">
    <location>
        <begin position="1"/>
        <end position="33"/>
    </location>
</feature>
<keyword evidence="2" id="KW-0689">Ribosomal protein</keyword>
<protein>
    <submittedName>
        <fullName evidence="2">Small subunit ribosomal protein S1</fullName>
    </submittedName>
</protein>
<dbReference type="Proteomes" id="UP000572635">
    <property type="component" value="Unassembled WGS sequence"/>
</dbReference>
<comment type="caution">
    <text evidence="2">The sequence shown here is derived from an EMBL/GenBank/DDBJ whole genome shotgun (WGS) entry which is preliminary data.</text>
</comment>
<evidence type="ECO:0000313" key="3">
    <source>
        <dbReference type="Proteomes" id="UP000572635"/>
    </source>
</evidence>